<gene>
    <name evidence="1" type="ORF">HAX54_031749</name>
</gene>
<proteinExistence type="predicted"/>
<dbReference type="EMBL" id="JACEIK010000402">
    <property type="protein sequence ID" value="MCD7456445.1"/>
    <property type="molecule type" value="Genomic_DNA"/>
</dbReference>
<reference evidence="1 2" key="1">
    <citation type="journal article" date="2021" name="BMC Genomics">
        <title>Datura genome reveals duplications of psychoactive alkaloid biosynthetic genes and high mutation rate following tissue culture.</title>
        <authorList>
            <person name="Rajewski A."/>
            <person name="Carter-House D."/>
            <person name="Stajich J."/>
            <person name="Litt A."/>
        </authorList>
    </citation>
    <scope>NUCLEOTIDE SEQUENCE [LARGE SCALE GENOMIC DNA]</scope>
    <source>
        <strain evidence="1">AR-01</strain>
    </source>
</reference>
<accession>A0ABS8SCA2</accession>
<evidence type="ECO:0000313" key="1">
    <source>
        <dbReference type="EMBL" id="MCD7456445.1"/>
    </source>
</evidence>
<organism evidence="1 2">
    <name type="scientific">Datura stramonium</name>
    <name type="common">Jimsonweed</name>
    <name type="synonym">Common thornapple</name>
    <dbReference type="NCBI Taxonomy" id="4076"/>
    <lineage>
        <taxon>Eukaryota</taxon>
        <taxon>Viridiplantae</taxon>
        <taxon>Streptophyta</taxon>
        <taxon>Embryophyta</taxon>
        <taxon>Tracheophyta</taxon>
        <taxon>Spermatophyta</taxon>
        <taxon>Magnoliopsida</taxon>
        <taxon>eudicotyledons</taxon>
        <taxon>Gunneridae</taxon>
        <taxon>Pentapetalae</taxon>
        <taxon>asterids</taxon>
        <taxon>lamiids</taxon>
        <taxon>Solanales</taxon>
        <taxon>Solanaceae</taxon>
        <taxon>Solanoideae</taxon>
        <taxon>Datureae</taxon>
        <taxon>Datura</taxon>
    </lineage>
</organism>
<comment type="caution">
    <text evidence="1">The sequence shown here is derived from an EMBL/GenBank/DDBJ whole genome shotgun (WGS) entry which is preliminary data.</text>
</comment>
<keyword evidence="2" id="KW-1185">Reference proteome</keyword>
<protein>
    <submittedName>
        <fullName evidence="1">Uncharacterized protein</fullName>
    </submittedName>
</protein>
<name>A0ABS8SCA2_DATST</name>
<sequence>MTPENNIEKASKHIKLFVSSSAAAALISQDTEAATNMLLGDKGESIFHHSHGAIRRQAHVEESCLCRRQMLTRLGDSVDGKSRR</sequence>
<evidence type="ECO:0000313" key="2">
    <source>
        <dbReference type="Proteomes" id="UP000823775"/>
    </source>
</evidence>
<dbReference type="Proteomes" id="UP000823775">
    <property type="component" value="Unassembled WGS sequence"/>
</dbReference>